<dbReference type="SUPFAM" id="SSF55931">
    <property type="entry name" value="Glutamine synthetase/guanido kinase"/>
    <property type="match status" value="1"/>
</dbReference>
<organism evidence="6 7">
    <name type="scientific">Arthrobacter sulfonylureivorans</name>
    <dbReference type="NCBI Taxonomy" id="2486855"/>
    <lineage>
        <taxon>Bacteria</taxon>
        <taxon>Bacillati</taxon>
        <taxon>Actinomycetota</taxon>
        <taxon>Actinomycetes</taxon>
        <taxon>Micrococcales</taxon>
        <taxon>Micrococcaceae</taxon>
        <taxon>Arthrobacter</taxon>
    </lineage>
</organism>
<dbReference type="EMBL" id="CP093326">
    <property type="protein sequence ID" value="UNK47142.1"/>
    <property type="molecule type" value="Genomic_DNA"/>
</dbReference>
<gene>
    <name evidence="6" type="ORF">MNQ99_07315</name>
</gene>
<reference evidence="6 7" key="1">
    <citation type="submission" date="2022-03" db="EMBL/GenBank/DDBJ databases">
        <title>Isotopic signatures of nitrous oxide derived from detoxification processes.</title>
        <authorList>
            <person name="Behrendt U."/>
            <person name="Buchen C."/>
            <person name="Well R."/>
            <person name="Ulrich A."/>
            <person name="Rohe L."/>
            <person name="Kolb S."/>
            <person name="Schloter M."/>
            <person name="Horn M.A."/>
            <person name="Augustin J."/>
        </authorList>
    </citation>
    <scope>NUCLEOTIDE SEQUENCE [LARGE SCALE GENOMIC DNA]</scope>
    <source>
        <strain evidence="6 7">S4-C24</strain>
    </source>
</reference>
<evidence type="ECO:0000256" key="3">
    <source>
        <dbReference type="ARBA" id="ARBA00022840"/>
    </source>
</evidence>
<proteinExistence type="inferred from homology"/>
<keyword evidence="2 5" id="KW-0547">Nucleotide-binding</keyword>
<keyword evidence="7" id="KW-1185">Reference proteome</keyword>
<keyword evidence="3 5" id="KW-0067">ATP-binding</keyword>
<dbReference type="NCBIfam" id="TIGR02050">
    <property type="entry name" value="gshA_cyan_rel"/>
    <property type="match status" value="1"/>
</dbReference>
<dbReference type="Gene3D" id="3.30.590.20">
    <property type="match status" value="1"/>
</dbReference>
<evidence type="ECO:0000313" key="6">
    <source>
        <dbReference type="EMBL" id="UNK47142.1"/>
    </source>
</evidence>
<dbReference type="InterPro" id="IPR011793">
    <property type="entry name" value="YbdK"/>
</dbReference>
<dbReference type="InterPro" id="IPR050141">
    <property type="entry name" value="GCL_type2/YbdK_subfam"/>
</dbReference>
<dbReference type="InterPro" id="IPR014746">
    <property type="entry name" value="Gln_synth/guanido_kin_cat_dom"/>
</dbReference>
<evidence type="ECO:0000256" key="1">
    <source>
        <dbReference type="ARBA" id="ARBA00022598"/>
    </source>
</evidence>
<name>A0ABY3W9W3_9MICC</name>
<dbReference type="HAMAP" id="MF_01609">
    <property type="entry name" value="Glu_cys_ligase_2"/>
    <property type="match status" value="1"/>
</dbReference>
<dbReference type="GO" id="GO:0004357">
    <property type="term" value="F:glutamate-cysteine ligase activity"/>
    <property type="evidence" value="ECO:0007669"/>
    <property type="project" value="UniProtKB-EC"/>
</dbReference>
<evidence type="ECO:0000256" key="4">
    <source>
        <dbReference type="ARBA" id="ARBA00048819"/>
    </source>
</evidence>
<comment type="function">
    <text evidence="5">ATP-dependent carboxylate-amine ligase which exhibits weak glutamate--cysteine ligase activity.</text>
</comment>
<dbReference type="PANTHER" id="PTHR36510">
    <property type="entry name" value="GLUTAMATE--CYSTEINE LIGASE 2-RELATED"/>
    <property type="match status" value="1"/>
</dbReference>
<dbReference type="Proteomes" id="UP000829069">
    <property type="component" value="Chromosome"/>
</dbReference>
<sequence>MVVRAAEGTPSGASFISATFGIEEEFLLMDPRSAQPVPTGPAVRAALRLDTNPDWVSTELLDCQVETATPVCHTLAEAAEALLDFRRDLAHSAVSTGAAAAGIGVIFDADLRPASVTDTPRYRGIAERAPALVADQYVTGMHIHVEVPDPEVRLQVLNRLRPWLPLLTAVAANSPFWRHADSGFASWRTILYRRWQIQGCPPYFADLHDYRVRVRQLYASGVAPDPGHLSWVARLSDQFPTIEIRASDSQLTAADSVLLAGLARALVATEEAAAVAGRPSANHFPEHLDVALWQAARFGLSDKLVHLDSATLWPAFDVLELLLRHIDDALEQHGDRGWVHEQCARLRLEGNGAQRQRAALASGGLAAWLDLVGRSITAG</sequence>
<dbReference type="Pfam" id="PF04107">
    <property type="entry name" value="GCS2"/>
    <property type="match status" value="1"/>
</dbReference>
<dbReference type="NCBIfam" id="NF010041">
    <property type="entry name" value="PRK13517.1-1"/>
    <property type="match status" value="1"/>
</dbReference>
<accession>A0ABY3W9W3</accession>
<protein>
    <recommendedName>
        <fullName evidence="5">Putative glutamate--cysteine ligase 2</fullName>
        <ecNumber evidence="5">6.3.2.2</ecNumber>
    </recommendedName>
    <alternativeName>
        <fullName evidence="5">Gamma-glutamylcysteine synthetase 2</fullName>
        <shortName evidence="5">GCS 2</shortName>
        <shortName evidence="5">Gamma-GCS 2</shortName>
    </alternativeName>
</protein>
<dbReference type="EC" id="6.3.2.2" evidence="5"/>
<comment type="catalytic activity">
    <reaction evidence="4 5">
        <text>L-cysteine + L-glutamate + ATP = gamma-L-glutamyl-L-cysteine + ADP + phosphate + H(+)</text>
        <dbReference type="Rhea" id="RHEA:13285"/>
        <dbReference type="ChEBI" id="CHEBI:15378"/>
        <dbReference type="ChEBI" id="CHEBI:29985"/>
        <dbReference type="ChEBI" id="CHEBI:30616"/>
        <dbReference type="ChEBI" id="CHEBI:35235"/>
        <dbReference type="ChEBI" id="CHEBI:43474"/>
        <dbReference type="ChEBI" id="CHEBI:58173"/>
        <dbReference type="ChEBI" id="CHEBI:456216"/>
        <dbReference type="EC" id="6.3.2.2"/>
    </reaction>
</comment>
<dbReference type="InterPro" id="IPR006336">
    <property type="entry name" value="GCS2"/>
</dbReference>
<dbReference type="PANTHER" id="PTHR36510:SF1">
    <property type="entry name" value="GLUTAMATE--CYSTEINE LIGASE 2-RELATED"/>
    <property type="match status" value="1"/>
</dbReference>
<comment type="similarity">
    <text evidence="5">Belongs to the glutamate--cysteine ligase type 2 family. YbdK subfamily.</text>
</comment>
<keyword evidence="1 5" id="KW-0436">Ligase</keyword>
<evidence type="ECO:0000313" key="7">
    <source>
        <dbReference type="Proteomes" id="UP000829069"/>
    </source>
</evidence>
<evidence type="ECO:0000256" key="2">
    <source>
        <dbReference type="ARBA" id="ARBA00022741"/>
    </source>
</evidence>
<dbReference type="RefSeq" id="WP_241914968.1">
    <property type="nucleotide sequence ID" value="NZ_CP093326.1"/>
</dbReference>
<evidence type="ECO:0000256" key="5">
    <source>
        <dbReference type="HAMAP-Rule" id="MF_01609"/>
    </source>
</evidence>